<feature type="domain" description="Zinc-ribbon" evidence="2">
    <location>
        <begin position="3"/>
        <end position="24"/>
    </location>
</feature>
<dbReference type="Pfam" id="PF13240">
    <property type="entry name" value="Zn_Ribbon_1"/>
    <property type="match status" value="1"/>
</dbReference>
<name>A0A1C7WR65_9BACT</name>
<accession>A0A1C7WR65</accession>
<evidence type="ECO:0000259" key="2">
    <source>
        <dbReference type="Pfam" id="PF13240"/>
    </source>
</evidence>
<feature type="transmembrane region" description="Helical" evidence="1">
    <location>
        <begin position="93"/>
        <end position="113"/>
    </location>
</feature>
<dbReference type="EMBL" id="LLKQ01000001">
    <property type="protein sequence ID" value="OCL95764.1"/>
    <property type="molecule type" value="Genomic_DNA"/>
</dbReference>
<comment type="caution">
    <text evidence="3">The sequence shown here is derived from an EMBL/GenBank/DDBJ whole genome shotgun (WGS) entry which is preliminary data.</text>
</comment>
<evidence type="ECO:0000313" key="3">
    <source>
        <dbReference type="EMBL" id="OCL95764.1"/>
    </source>
</evidence>
<protein>
    <recommendedName>
        <fullName evidence="2">Zinc-ribbon domain-containing protein</fullName>
    </recommendedName>
</protein>
<gene>
    <name evidence="3" type="ORF">AA347_01244</name>
</gene>
<organism evidence="3 4">
    <name type="scientific">Aliarcobacter thereius LMG 24486</name>
    <dbReference type="NCBI Taxonomy" id="1032240"/>
    <lineage>
        <taxon>Bacteria</taxon>
        <taxon>Pseudomonadati</taxon>
        <taxon>Campylobacterota</taxon>
        <taxon>Epsilonproteobacteria</taxon>
        <taxon>Campylobacterales</taxon>
        <taxon>Arcobacteraceae</taxon>
        <taxon>Aliarcobacter</taxon>
    </lineage>
</organism>
<proteinExistence type="predicted"/>
<evidence type="ECO:0000313" key="4">
    <source>
        <dbReference type="Proteomes" id="UP000092987"/>
    </source>
</evidence>
<feature type="transmembrane region" description="Helical" evidence="1">
    <location>
        <begin position="66"/>
        <end position="87"/>
    </location>
</feature>
<keyword evidence="4" id="KW-1185">Reference proteome</keyword>
<dbReference type="RefSeq" id="WP_066387205.1">
    <property type="nucleotide sequence ID" value="NZ_CP035926.1"/>
</dbReference>
<feature type="transmembrane region" description="Helical" evidence="1">
    <location>
        <begin position="125"/>
        <end position="143"/>
    </location>
</feature>
<dbReference type="InterPro" id="IPR026870">
    <property type="entry name" value="Zinc_ribbon_dom"/>
</dbReference>
<keyword evidence="1" id="KW-1133">Transmembrane helix</keyword>
<evidence type="ECO:0000256" key="1">
    <source>
        <dbReference type="SAM" id="Phobius"/>
    </source>
</evidence>
<keyword evidence="1" id="KW-0472">Membrane</keyword>
<dbReference type="Proteomes" id="UP000092987">
    <property type="component" value="Unassembled WGS sequence"/>
</dbReference>
<keyword evidence="1" id="KW-0812">Transmembrane</keyword>
<reference evidence="3 4" key="1">
    <citation type="submission" date="2015-10" db="EMBL/GenBank/DDBJ databases">
        <authorList>
            <person name="Rovetto F.F."/>
            <person name="Cocolin L.L."/>
            <person name="Illeghems K.K."/>
            <person name="Van Nieuwerbuegh F.F."/>
            <person name="Houf K.K."/>
        </authorList>
    </citation>
    <scope>NUCLEOTIDE SEQUENCE [LARGE SCALE GENOMIC DNA]</scope>
    <source>
        <strain evidence="3 4">LMG 24486</strain>
    </source>
</reference>
<sequence length="252" mass="29061">MICEKCDKQIDDDAKFCSFCGYKIEKKSEEVEIHKSEENISNNIEKDLLSKDKELEINTNSKLKSIVFRIIAIILAYFGFVAVKVALVPKGISFGETTLTSMFVFLAIYKIVVGYSLKIKSSKNMGIWFVIISIFLVFISVRYEIKGNDTFIADELSYLKITTPKKLDENTTLLSVNIDGMNVEFIYYIDNVNIDNMTKEVKNNFEKTVKTELCKEQLFIEVMNHNYNLNMKYLDKSYQIIGEVELSKNICK</sequence>